<evidence type="ECO:0000256" key="2">
    <source>
        <dbReference type="ARBA" id="ARBA00022475"/>
    </source>
</evidence>
<comment type="subcellular location">
    <subcellularLocation>
        <location evidence="1">Cell membrane</location>
        <topology evidence="1">Multi-pass membrane protein</topology>
    </subcellularLocation>
</comment>
<dbReference type="InterPro" id="IPR008457">
    <property type="entry name" value="Cu-R_CopD_dom"/>
</dbReference>
<keyword evidence="3 6" id="KW-0812">Transmembrane</keyword>
<dbReference type="PANTHER" id="PTHR34820:SF4">
    <property type="entry name" value="INNER MEMBRANE PROTEIN YEBZ"/>
    <property type="match status" value="1"/>
</dbReference>
<keyword evidence="4 6" id="KW-1133">Transmembrane helix</keyword>
<evidence type="ECO:0000256" key="3">
    <source>
        <dbReference type="ARBA" id="ARBA00022692"/>
    </source>
</evidence>
<evidence type="ECO:0000256" key="6">
    <source>
        <dbReference type="SAM" id="Phobius"/>
    </source>
</evidence>
<evidence type="ECO:0000256" key="1">
    <source>
        <dbReference type="ARBA" id="ARBA00004651"/>
    </source>
</evidence>
<evidence type="ECO:0000313" key="9">
    <source>
        <dbReference type="Proteomes" id="UP000677812"/>
    </source>
</evidence>
<dbReference type="EMBL" id="JAGRQH010000002">
    <property type="protein sequence ID" value="MBR0559294.1"/>
    <property type="molecule type" value="Genomic_DNA"/>
</dbReference>
<feature type="transmembrane region" description="Helical" evidence="6">
    <location>
        <begin position="189"/>
        <end position="210"/>
    </location>
</feature>
<feature type="transmembrane region" description="Helical" evidence="6">
    <location>
        <begin position="277"/>
        <end position="296"/>
    </location>
</feature>
<dbReference type="InterPro" id="IPR032694">
    <property type="entry name" value="CopC/D"/>
</dbReference>
<feature type="transmembrane region" description="Helical" evidence="6">
    <location>
        <begin position="85"/>
        <end position="106"/>
    </location>
</feature>
<feature type="transmembrane region" description="Helical" evidence="6">
    <location>
        <begin position="113"/>
        <end position="132"/>
    </location>
</feature>
<evidence type="ECO:0000313" key="8">
    <source>
        <dbReference type="EMBL" id="MBR0559294.1"/>
    </source>
</evidence>
<organism evidence="8 9">
    <name type="scientific">Neokomagataea anthophila</name>
    <dbReference type="NCBI Taxonomy" id="2826925"/>
    <lineage>
        <taxon>Bacteria</taxon>
        <taxon>Pseudomonadati</taxon>
        <taxon>Pseudomonadota</taxon>
        <taxon>Alphaproteobacteria</taxon>
        <taxon>Acetobacterales</taxon>
        <taxon>Acetobacteraceae</taxon>
        <taxon>Neokomagataea</taxon>
    </lineage>
</organism>
<name>A0ABS5E5V7_9PROT</name>
<keyword evidence="9" id="KW-1185">Reference proteome</keyword>
<evidence type="ECO:0000259" key="7">
    <source>
        <dbReference type="Pfam" id="PF05425"/>
    </source>
</evidence>
<dbReference type="RefSeq" id="WP_211680793.1">
    <property type="nucleotide sequence ID" value="NZ_JAGRQH010000002.1"/>
</dbReference>
<accession>A0ABS5E5V7</accession>
<gene>
    <name evidence="8" type="ORF">KB213_04375</name>
</gene>
<dbReference type="Proteomes" id="UP000677812">
    <property type="component" value="Unassembled WGS sequence"/>
</dbReference>
<reference evidence="8 9" key="1">
    <citation type="submission" date="2021-04" db="EMBL/GenBank/DDBJ databases">
        <title>The complete genome sequence of Neokomagataea sp. TBRC 2177.</title>
        <authorList>
            <person name="Charoenyingcharoen P."/>
            <person name="Yukphan P."/>
        </authorList>
    </citation>
    <scope>NUCLEOTIDE SEQUENCE [LARGE SCALE GENOMIC DNA]</scope>
    <source>
        <strain evidence="8 9">TBRC 2177</strain>
    </source>
</reference>
<feature type="domain" description="Copper resistance protein D" evidence="7">
    <location>
        <begin position="182"/>
        <end position="289"/>
    </location>
</feature>
<feature type="transmembrane region" description="Helical" evidence="6">
    <location>
        <begin position="222"/>
        <end position="243"/>
    </location>
</feature>
<dbReference type="PANTHER" id="PTHR34820">
    <property type="entry name" value="INNER MEMBRANE PROTEIN YEBZ"/>
    <property type="match status" value="1"/>
</dbReference>
<sequence>MDYFIRFGLYTALTMCFGGSFFLSTYFDDVKDSKHFLSIKYIFSFFCAAALIFSVLQIVMLTVTMEDIALSDISLEAIFFLLQQGGYDVLFTLRFVALGAVLFLSLRKPSSKANWFAGACLSGISLITMVWLGHAASYEVSIGWMLLVVDAIHILTAAAWGGSLFAFCWLIFGNKEAVVSERILKKFSIIGYVIVVLMLLTGAANTYFMVGGDIADYLHPDFYVILIYMKLIAFSMMLLFASLNHFVLTPRLGRGLDDGRATEVAVRRLRISVLSEYVFYLVIMALVAVVGVQSPTPDM</sequence>
<keyword evidence="2" id="KW-1003">Cell membrane</keyword>
<feature type="transmembrane region" description="Helical" evidence="6">
    <location>
        <begin position="39"/>
        <end position="65"/>
    </location>
</feature>
<comment type="caution">
    <text evidence="8">The sequence shown here is derived from an EMBL/GenBank/DDBJ whole genome shotgun (WGS) entry which is preliminary data.</text>
</comment>
<evidence type="ECO:0000256" key="4">
    <source>
        <dbReference type="ARBA" id="ARBA00022989"/>
    </source>
</evidence>
<protein>
    <submittedName>
        <fullName evidence="8">CopD family protein</fullName>
    </submittedName>
</protein>
<feature type="transmembrane region" description="Helical" evidence="6">
    <location>
        <begin position="144"/>
        <end position="169"/>
    </location>
</feature>
<evidence type="ECO:0000256" key="5">
    <source>
        <dbReference type="ARBA" id="ARBA00023136"/>
    </source>
</evidence>
<feature type="transmembrane region" description="Helical" evidence="6">
    <location>
        <begin position="6"/>
        <end position="27"/>
    </location>
</feature>
<dbReference type="Pfam" id="PF05425">
    <property type="entry name" value="CopD"/>
    <property type="match status" value="1"/>
</dbReference>
<proteinExistence type="predicted"/>
<keyword evidence="5 6" id="KW-0472">Membrane</keyword>